<organism evidence="1 2">
    <name type="scientific">Coffea arabica</name>
    <name type="common">Arabian coffee</name>
    <dbReference type="NCBI Taxonomy" id="13443"/>
    <lineage>
        <taxon>Eukaryota</taxon>
        <taxon>Viridiplantae</taxon>
        <taxon>Streptophyta</taxon>
        <taxon>Embryophyta</taxon>
        <taxon>Tracheophyta</taxon>
        <taxon>Spermatophyta</taxon>
        <taxon>Magnoliopsida</taxon>
        <taxon>eudicotyledons</taxon>
        <taxon>Gunneridae</taxon>
        <taxon>Pentapetalae</taxon>
        <taxon>asterids</taxon>
        <taxon>lamiids</taxon>
        <taxon>Gentianales</taxon>
        <taxon>Rubiaceae</taxon>
        <taxon>Ixoroideae</taxon>
        <taxon>Gardenieae complex</taxon>
        <taxon>Bertiereae - Coffeeae clade</taxon>
        <taxon>Coffeeae</taxon>
        <taxon>Coffea</taxon>
    </lineage>
</organism>
<dbReference type="InterPro" id="IPR008949">
    <property type="entry name" value="Isoprenoid_synthase_dom_sf"/>
</dbReference>
<keyword evidence="1" id="KW-1185">Reference proteome</keyword>
<proteinExistence type="predicted"/>
<name>A0ABM4VH64_COFAR</name>
<dbReference type="Proteomes" id="UP001652660">
    <property type="component" value="Chromosome 8c"/>
</dbReference>
<evidence type="ECO:0000313" key="2">
    <source>
        <dbReference type="RefSeq" id="XP_071918874.1"/>
    </source>
</evidence>
<dbReference type="PANTHER" id="PTHR31739">
    <property type="entry name" value="ENT-COPALYL DIPHOSPHATE SYNTHASE, CHLOROPLASTIC"/>
    <property type="match status" value="1"/>
</dbReference>
<protein>
    <submittedName>
        <fullName evidence="2">Copal-8-ol diphosphate hydratase, chloroplastic-like</fullName>
    </submittedName>
</protein>
<dbReference type="GeneID" id="140013480"/>
<reference evidence="2" key="1">
    <citation type="submission" date="2025-08" db="UniProtKB">
        <authorList>
            <consortium name="RefSeq"/>
        </authorList>
    </citation>
    <scope>IDENTIFICATION</scope>
    <source>
        <tissue evidence="2">Leaves</tissue>
    </source>
</reference>
<dbReference type="RefSeq" id="XP_071918874.1">
    <property type="nucleotide sequence ID" value="XM_072062773.1"/>
</dbReference>
<accession>A0ABM4VH64</accession>
<dbReference type="InterPro" id="IPR050148">
    <property type="entry name" value="Terpene_synthase-like"/>
</dbReference>
<dbReference type="Gene3D" id="1.10.600.10">
    <property type="entry name" value="Farnesyl Diphosphate Synthase"/>
    <property type="match status" value="1"/>
</dbReference>
<evidence type="ECO:0000313" key="1">
    <source>
        <dbReference type="Proteomes" id="UP001652660"/>
    </source>
</evidence>
<sequence length="183" mass="21204">MGKTLLQNIQKYIHHLSVQTFQGLERDLTQQLNDAWEAWLTAALNMKIGEYPNEATLIVQILNLSTGRIMCSKEMLYNDDYKHLSHLTDKVCNQLRQHQKNQKEIHMVCPEMNGGSHGCIRSTEIEADMQEIVRLVLQSPPENVCQMVKQTFLIVAKAFYYMAYCSKETRSSHISKVLFERLL</sequence>
<dbReference type="PANTHER" id="PTHR31739:SF30">
    <property type="entry name" value="COPAL-8-OL DIPHOSPHATE HYDRATASE, CHLOROPLASTIC"/>
    <property type="match status" value="1"/>
</dbReference>
<gene>
    <name evidence="2" type="primary">LOC140013480</name>
</gene>